<evidence type="ECO:0000256" key="3">
    <source>
        <dbReference type="ARBA" id="ARBA00022475"/>
    </source>
</evidence>
<feature type="transmembrane region" description="Helical" evidence="7">
    <location>
        <begin position="402"/>
        <end position="433"/>
    </location>
</feature>
<dbReference type="PANTHER" id="PTHR43386">
    <property type="entry name" value="OLIGOPEPTIDE TRANSPORT SYSTEM PERMEASE PROTEIN APPC"/>
    <property type="match status" value="1"/>
</dbReference>
<keyword evidence="4 7" id="KW-0812">Transmembrane</keyword>
<dbReference type="InterPro" id="IPR025966">
    <property type="entry name" value="OppC_N"/>
</dbReference>
<dbReference type="SUPFAM" id="SSF161098">
    <property type="entry name" value="MetI-like"/>
    <property type="match status" value="1"/>
</dbReference>
<organism evidence="9 10">
    <name type="scientific">Halomarina rubra</name>
    <dbReference type="NCBI Taxonomy" id="2071873"/>
    <lineage>
        <taxon>Archaea</taxon>
        <taxon>Methanobacteriati</taxon>
        <taxon>Methanobacteriota</taxon>
        <taxon>Stenosarchaea group</taxon>
        <taxon>Halobacteria</taxon>
        <taxon>Halobacteriales</taxon>
        <taxon>Natronomonadaceae</taxon>
        <taxon>Halomarina</taxon>
    </lineage>
</organism>
<feature type="transmembrane region" description="Helical" evidence="7">
    <location>
        <begin position="313"/>
        <end position="337"/>
    </location>
</feature>
<keyword evidence="10" id="KW-1185">Reference proteome</keyword>
<protein>
    <submittedName>
        <fullName evidence="9">ABC transporter permease</fullName>
    </submittedName>
</protein>
<dbReference type="Gene3D" id="1.10.3720.10">
    <property type="entry name" value="MetI-like"/>
    <property type="match status" value="1"/>
</dbReference>
<evidence type="ECO:0000313" key="10">
    <source>
        <dbReference type="Proteomes" id="UP001597187"/>
    </source>
</evidence>
<dbReference type="AlphaFoldDB" id="A0ABD6AUU4"/>
<sequence length="503" mass="54296">MSSQHQFEEVPLRERLATNPRPALVWAVGLALLLLVELGAVISTLFGVFELVASVAIGAVSGAPQGIGPNSDATGAVVVSILNSIEQFGNTLPTLLSRSLIPNQGHQVASGAWEGTFLGLPPAYAWFFRVVLIYAYLFLLLWWAWFGYRTFVEHYRQADWTPRDDVVDRLRGHRWGQFGLVIVVLFVGLALFAPTISPTTFEQDIDRPYEFEVEYFDEETGTVETTTAGDANLVSSSQGTPAYNTGPLSYDEFGRFHPFGTMNLPGGDLFTFMAYGARVSLFIGVTAIAISGFIAAAFGLLTAYYKGFADLSVVVISDSIQAIPVLLLLILINVVFADHWLTSFYNGGLLLALAFGFLYWPGLWRAVRGPAFQVSEQEWVDAARSYGQRSTTTMRKHMLPYILGYLLVYGSLTIGGIIITTAALSFLNIGIGAPTPEWGRAVADGRSYVATESWHIALIPGILIVLVVTALNAFGDGIRDAIDPQSQGGEGAANEAAAAGGGG</sequence>
<evidence type="ECO:0000256" key="2">
    <source>
        <dbReference type="ARBA" id="ARBA00022448"/>
    </source>
</evidence>
<gene>
    <name evidence="9" type="ORF">ACFSBT_07720</name>
</gene>
<dbReference type="InterPro" id="IPR050366">
    <property type="entry name" value="BP-dependent_transpt_permease"/>
</dbReference>
<dbReference type="RefSeq" id="WP_250873121.1">
    <property type="nucleotide sequence ID" value="NZ_JALXFV010000003.1"/>
</dbReference>
<keyword evidence="2 7" id="KW-0813">Transport</keyword>
<evidence type="ECO:0000259" key="8">
    <source>
        <dbReference type="PROSITE" id="PS50928"/>
    </source>
</evidence>
<feature type="transmembrane region" description="Helical" evidence="7">
    <location>
        <begin position="123"/>
        <end position="146"/>
    </location>
</feature>
<dbReference type="InterPro" id="IPR000515">
    <property type="entry name" value="MetI-like"/>
</dbReference>
<dbReference type="PROSITE" id="PS50928">
    <property type="entry name" value="ABC_TM1"/>
    <property type="match status" value="1"/>
</dbReference>
<evidence type="ECO:0000256" key="5">
    <source>
        <dbReference type="ARBA" id="ARBA00022989"/>
    </source>
</evidence>
<reference evidence="9 10" key="1">
    <citation type="journal article" date="2019" name="Int. J. Syst. Evol. Microbiol.">
        <title>The Global Catalogue of Microorganisms (GCM) 10K type strain sequencing project: providing services to taxonomists for standard genome sequencing and annotation.</title>
        <authorList>
            <consortium name="The Broad Institute Genomics Platform"/>
            <consortium name="The Broad Institute Genome Sequencing Center for Infectious Disease"/>
            <person name="Wu L."/>
            <person name="Ma J."/>
        </authorList>
    </citation>
    <scope>NUCLEOTIDE SEQUENCE [LARGE SCALE GENOMIC DNA]</scope>
    <source>
        <strain evidence="9 10">CGMCC 1.12563</strain>
    </source>
</reference>
<keyword evidence="5 7" id="KW-1133">Transmembrane helix</keyword>
<dbReference type="CDD" id="cd06261">
    <property type="entry name" value="TM_PBP2"/>
    <property type="match status" value="1"/>
</dbReference>
<proteinExistence type="inferred from homology"/>
<comment type="subcellular location">
    <subcellularLocation>
        <location evidence="1 7">Cell membrane</location>
        <topology evidence="1 7">Multi-pass membrane protein</topology>
    </subcellularLocation>
</comment>
<dbReference type="PANTHER" id="PTHR43386:SF1">
    <property type="entry name" value="D,D-DIPEPTIDE TRANSPORT SYSTEM PERMEASE PROTEIN DDPC-RELATED"/>
    <property type="match status" value="1"/>
</dbReference>
<feature type="transmembrane region" description="Helical" evidence="7">
    <location>
        <begin position="178"/>
        <end position="196"/>
    </location>
</feature>
<dbReference type="Proteomes" id="UP001597187">
    <property type="component" value="Unassembled WGS sequence"/>
</dbReference>
<comment type="similarity">
    <text evidence="7">Belongs to the binding-protein-dependent transport system permease family.</text>
</comment>
<keyword evidence="3" id="KW-1003">Cell membrane</keyword>
<evidence type="ECO:0000256" key="4">
    <source>
        <dbReference type="ARBA" id="ARBA00022692"/>
    </source>
</evidence>
<keyword evidence="6 7" id="KW-0472">Membrane</keyword>
<accession>A0ABD6AUU4</accession>
<dbReference type="InterPro" id="IPR035906">
    <property type="entry name" value="MetI-like_sf"/>
</dbReference>
<feature type="transmembrane region" description="Helical" evidence="7">
    <location>
        <begin position="279"/>
        <end position="301"/>
    </location>
</feature>
<feature type="transmembrane region" description="Helical" evidence="7">
    <location>
        <begin position="343"/>
        <end position="360"/>
    </location>
</feature>
<comment type="caution">
    <text evidence="9">The sequence shown here is derived from an EMBL/GenBank/DDBJ whole genome shotgun (WGS) entry which is preliminary data.</text>
</comment>
<evidence type="ECO:0000256" key="6">
    <source>
        <dbReference type="ARBA" id="ARBA00023136"/>
    </source>
</evidence>
<feature type="domain" description="ABC transmembrane type-1" evidence="8">
    <location>
        <begin position="277"/>
        <end position="475"/>
    </location>
</feature>
<evidence type="ECO:0000313" key="9">
    <source>
        <dbReference type="EMBL" id="MFD1513160.1"/>
    </source>
</evidence>
<dbReference type="Pfam" id="PF00528">
    <property type="entry name" value="BPD_transp_1"/>
    <property type="match status" value="1"/>
</dbReference>
<evidence type="ECO:0000256" key="7">
    <source>
        <dbReference type="RuleBase" id="RU363032"/>
    </source>
</evidence>
<evidence type="ECO:0000256" key="1">
    <source>
        <dbReference type="ARBA" id="ARBA00004651"/>
    </source>
</evidence>
<dbReference type="Pfam" id="PF12911">
    <property type="entry name" value="OppC_N"/>
    <property type="match status" value="1"/>
</dbReference>
<dbReference type="EMBL" id="JBHUDC010000003">
    <property type="protein sequence ID" value="MFD1513160.1"/>
    <property type="molecule type" value="Genomic_DNA"/>
</dbReference>
<feature type="transmembrane region" description="Helical" evidence="7">
    <location>
        <begin position="453"/>
        <end position="474"/>
    </location>
</feature>
<feature type="transmembrane region" description="Helical" evidence="7">
    <location>
        <begin position="23"/>
        <end position="49"/>
    </location>
</feature>
<name>A0ABD6AUU4_9EURY</name>
<dbReference type="GO" id="GO:0005886">
    <property type="term" value="C:plasma membrane"/>
    <property type="evidence" value="ECO:0007669"/>
    <property type="project" value="UniProtKB-SubCell"/>
</dbReference>